<organism evidence="1 2">
    <name type="scientific">Pseudomonas karstica</name>
    <dbReference type="NCBI Taxonomy" id="1055468"/>
    <lineage>
        <taxon>Bacteria</taxon>
        <taxon>Pseudomonadati</taxon>
        <taxon>Pseudomonadota</taxon>
        <taxon>Gammaproteobacteria</taxon>
        <taxon>Pseudomonadales</taxon>
        <taxon>Pseudomonadaceae</taxon>
        <taxon>Pseudomonas</taxon>
    </lineage>
</organism>
<evidence type="ECO:0000313" key="1">
    <source>
        <dbReference type="EMBL" id="MTD22542.1"/>
    </source>
</evidence>
<protein>
    <submittedName>
        <fullName evidence="1">Uncharacterized protein</fullName>
    </submittedName>
</protein>
<name>A0A7X2V1P1_9PSED</name>
<reference evidence="1 2" key="1">
    <citation type="submission" date="2019-11" db="EMBL/GenBank/DDBJ databases">
        <title>Pseudmonas karstica sp. nov. and Pseudomonas spelaei sp. nov. from caves.</title>
        <authorList>
            <person name="Zeman M."/>
        </authorList>
    </citation>
    <scope>NUCLEOTIDE SEQUENCE [LARGE SCALE GENOMIC DNA]</scope>
    <source>
        <strain evidence="1 2">CCM 7891</strain>
    </source>
</reference>
<dbReference type="Proteomes" id="UP000431485">
    <property type="component" value="Unassembled WGS sequence"/>
</dbReference>
<dbReference type="EMBL" id="WLYI01000083">
    <property type="protein sequence ID" value="MTD22542.1"/>
    <property type="molecule type" value="Genomic_DNA"/>
</dbReference>
<comment type="caution">
    <text evidence="1">The sequence shown here is derived from an EMBL/GenBank/DDBJ whole genome shotgun (WGS) entry which is preliminary data.</text>
</comment>
<gene>
    <name evidence="1" type="ORF">GIR22_25805</name>
</gene>
<dbReference type="AlphaFoldDB" id="A0A7X2V1P1"/>
<accession>A0A7X2V1P1</accession>
<sequence>MNKFPVSDGTIEKITCSRSTLLMMFSDWQEALWIITFHDLIAFEGIGAVGSEISEMYETTDTPLSIKATRIDPSETGTSYCFTSSHGADVIFTIVAGGYTAEKMTVSPDAHIIMCKT</sequence>
<evidence type="ECO:0000313" key="2">
    <source>
        <dbReference type="Proteomes" id="UP000431485"/>
    </source>
</evidence>
<dbReference type="RefSeq" id="WP_154746094.1">
    <property type="nucleotide sequence ID" value="NZ_JBHSTG010000016.1"/>
</dbReference>
<dbReference type="OrthoDB" id="9134669at2"/>
<proteinExistence type="predicted"/>
<keyword evidence="2" id="KW-1185">Reference proteome</keyword>